<dbReference type="InterPro" id="IPR014729">
    <property type="entry name" value="Rossmann-like_a/b/a_fold"/>
</dbReference>
<comment type="cofactor">
    <cofactor evidence="1">
        <name>(6R)-5,10-methylene-5,6,7,8-tetrahydrofolate</name>
        <dbReference type="ChEBI" id="CHEBI:15636"/>
    </cofactor>
</comment>
<dbReference type="InterPro" id="IPR052219">
    <property type="entry name" value="Photolyase_Class-2"/>
</dbReference>
<dbReference type="Gene3D" id="1.10.579.10">
    <property type="entry name" value="DNA Cyclobutane Dipyrimidine Photolyase, subunit A, domain 3"/>
    <property type="match status" value="1"/>
</dbReference>
<dbReference type="InterPro" id="IPR006050">
    <property type="entry name" value="DNA_photolyase_N"/>
</dbReference>
<dbReference type="SUPFAM" id="SSF52425">
    <property type="entry name" value="Cryptochrome/photolyase, N-terminal domain"/>
    <property type="match status" value="1"/>
</dbReference>
<gene>
    <name evidence="3" type="ORF">OOT00_06640</name>
</gene>
<accession>A0ABT3N878</accession>
<dbReference type="SUPFAM" id="SSF48173">
    <property type="entry name" value="Cryptochrome/photolyase FAD-binding domain"/>
    <property type="match status" value="1"/>
</dbReference>
<protein>
    <submittedName>
        <fullName evidence="3">Deoxyribodipyrimidine photo-lyase</fullName>
        <ecNumber evidence="3">4.1.99.3</ecNumber>
    </submittedName>
</protein>
<evidence type="ECO:0000259" key="2">
    <source>
        <dbReference type="PROSITE" id="PS51645"/>
    </source>
</evidence>
<dbReference type="PANTHER" id="PTHR10211:SF0">
    <property type="entry name" value="DEOXYRIBODIPYRIMIDINE PHOTO-LYASE"/>
    <property type="match status" value="1"/>
</dbReference>
<feature type="domain" description="Photolyase/cryptochrome alpha/beta" evidence="2">
    <location>
        <begin position="26"/>
        <end position="154"/>
    </location>
</feature>
<organism evidence="3 4">
    <name type="scientific">Desulfobotulus pelophilus</name>
    <dbReference type="NCBI Taxonomy" id="2823377"/>
    <lineage>
        <taxon>Bacteria</taxon>
        <taxon>Pseudomonadati</taxon>
        <taxon>Thermodesulfobacteriota</taxon>
        <taxon>Desulfobacteria</taxon>
        <taxon>Desulfobacterales</taxon>
        <taxon>Desulfobacteraceae</taxon>
        <taxon>Desulfobotulus</taxon>
    </lineage>
</organism>
<dbReference type="InterPro" id="IPR036155">
    <property type="entry name" value="Crypto/Photolyase_N_sf"/>
</dbReference>
<evidence type="ECO:0000313" key="3">
    <source>
        <dbReference type="EMBL" id="MCW7753660.1"/>
    </source>
</evidence>
<name>A0ABT3N878_9BACT</name>
<dbReference type="Proteomes" id="UP001209681">
    <property type="component" value="Unassembled WGS sequence"/>
</dbReference>
<dbReference type="PROSITE" id="PS51645">
    <property type="entry name" value="PHR_CRY_ALPHA_BETA"/>
    <property type="match status" value="1"/>
</dbReference>
<dbReference type="RefSeq" id="WP_265424530.1">
    <property type="nucleotide sequence ID" value="NZ_JAPFPW010000006.1"/>
</dbReference>
<dbReference type="GO" id="GO:0003904">
    <property type="term" value="F:deoxyribodipyrimidine photo-lyase activity"/>
    <property type="evidence" value="ECO:0007669"/>
    <property type="project" value="UniProtKB-EC"/>
</dbReference>
<dbReference type="InterPro" id="IPR036134">
    <property type="entry name" value="Crypto/Photolyase_FAD-like_sf"/>
</dbReference>
<dbReference type="PANTHER" id="PTHR10211">
    <property type="entry name" value="DEOXYRIBODIPYRIMIDINE PHOTOLYASE"/>
    <property type="match status" value="1"/>
</dbReference>
<comment type="caution">
    <text evidence="3">The sequence shown here is derived from an EMBL/GenBank/DDBJ whole genome shotgun (WGS) entry which is preliminary data.</text>
</comment>
<dbReference type="Gene3D" id="3.40.50.620">
    <property type="entry name" value="HUPs"/>
    <property type="match status" value="1"/>
</dbReference>
<evidence type="ECO:0000256" key="1">
    <source>
        <dbReference type="ARBA" id="ARBA00001932"/>
    </source>
</evidence>
<keyword evidence="3" id="KW-0456">Lyase</keyword>
<evidence type="ECO:0000313" key="4">
    <source>
        <dbReference type="Proteomes" id="UP001209681"/>
    </source>
</evidence>
<dbReference type="Pfam" id="PF00875">
    <property type="entry name" value="DNA_photolyase"/>
    <property type="match status" value="1"/>
</dbReference>
<sequence>MTGSFSAVPPERLRRMNSQPFRPEGRYVLYWMQQSQRIEGNHALAFAVETALFLKKPVLVAFILMGDYPEARSFHFFFMLQGLQSLSVKLRDRGMGFVLRIGTPESILPDLYNNAAAMICDVGYLRHQRSWREFAGSHAPCSVTAVEGDVVVPVAEAYHKRAYAAYVLRPQILKKTGCFLSPVPQITPPPITGKTPAGESLKDLEKLLRQAKIFPSSTPVVWRYGGGEDAAALCLDNFMQERAERYVMDRRIPHRYGVSFLSPFLHFGMISPAVVVRRILDSELDEEIKKAFLEQLVVRRELAVNFVHHTPDYDSYSSLPAWAQETLDLHRQDRRPFLYDMETLQSAATHDSYWNAAMEEMRRTGYMHNVMRMYWGKKILEWSASPEEAFERLLYLTNTGFLDGRDPSSYAGCGWIFGLHDRPWPKRPVFGSVRYMAASGLERKSHIREYVHHVNSLPGCNKVPC</sequence>
<proteinExistence type="predicted"/>
<dbReference type="EMBL" id="JAPFPW010000006">
    <property type="protein sequence ID" value="MCW7753660.1"/>
    <property type="molecule type" value="Genomic_DNA"/>
</dbReference>
<dbReference type="EC" id="4.1.99.3" evidence="3"/>
<dbReference type="Gene3D" id="1.25.40.80">
    <property type="match status" value="1"/>
</dbReference>
<keyword evidence="4" id="KW-1185">Reference proteome</keyword>
<reference evidence="3 4" key="1">
    <citation type="submission" date="2022-11" db="EMBL/GenBank/DDBJ databases">
        <title>Desulfobotulus tamanensis H1 sp. nov. - anaerobic, alkaliphilic, sulphate reducing bacterium isolated from terrestrial mud volcano.</title>
        <authorList>
            <person name="Frolova A."/>
            <person name="Merkel A.Y."/>
            <person name="Slobodkin A.I."/>
        </authorList>
    </citation>
    <scope>NUCLEOTIDE SEQUENCE [LARGE SCALE GENOMIC DNA]</scope>
    <source>
        <strain evidence="3 4">H1</strain>
    </source>
</reference>